<accession>A0A0A9GG23</accession>
<evidence type="ECO:0000313" key="2">
    <source>
        <dbReference type="EMBL" id="JAE23447.1"/>
    </source>
</evidence>
<dbReference type="AlphaFoldDB" id="A0A0A9GG23"/>
<feature type="compositionally biased region" description="Polar residues" evidence="1">
    <location>
        <begin position="1"/>
        <end position="10"/>
    </location>
</feature>
<evidence type="ECO:0000256" key="1">
    <source>
        <dbReference type="SAM" id="MobiDB-lite"/>
    </source>
</evidence>
<dbReference type="EMBL" id="GBRH01174449">
    <property type="protein sequence ID" value="JAE23447.1"/>
    <property type="molecule type" value="Transcribed_RNA"/>
</dbReference>
<reference evidence="2" key="2">
    <citation type="journal article" date="2015" name="Data Brief">
        <title>Shoot transcriptome of the giant reed, Arundo donax.</title>
        <authorList>
            <person name="Barrero R.A."/>
            <person name="Guerrero F.D."/>
            <person name="Moolhuijzen P."/>
            <person name="Goolsby J.A."/>
            <person name="Tidwell J."/>
            <person name="Bellgard S.E."/>
            <person name="Bellgard M.I."/>
        </authorList>
    </citation>
    <scope>NUCLEOTIDE SEQUENCE</scope>
    <source>
        <tissue evidence="2">Shoot tissue taken approximately 20 cm above the soil surface</tissue>
    </source>
</reference>
<reference evidence="2" key="1">
    <citation type="submission" date="2014-09" db="EMBL/GenBank/DDBJ databases">
        <authorList>
            <person name="Magalhaes I.L.F."/>
            <person name="Oliveira U."/>
            <person name="Santos F.R."/>
            <person name="Vidigal T.H.D.A."/>
            <person name="Brescovit A.D."/>
            <person name="Santos A.J."/>
        </authorList>
    </citation>
    <scope>NUCLEOTIDE SEQUENCE</scope>
    <source>
        <tissue evidence="2">Shoot tissue taken approximately 20 cm above the soil surface</tissue>
    </source>
</reference>
<proteinExistence type="predicted"/>
<protein>
    <submittedName>
        <fullName evidence="2">Uncharacterized protein</fullName>
    </submittedName>
</protein>
<organism evidence="2">
    <name type="scientific">Arundo donax</name>
    <name type="common">Giant reed</name>
    <name type="synonym">Donax arundinaceus</name>
    <dbReference type="NCBI Taxonomy" id="35708"/>
    <lineage>
        <taxon>Eukaryota</taxon>
        <taxon>Viridiplantae</taxon>
        <taxon>Streptophyta</taxon>
        <taxon>Embryophyta</taxon>
        <taxon>Tracheophyta</taxon>
        <taxon>Spermatophyta</taxon>
        <taxon>Magnoliopsida</taxon>
        <taxon>Liliopsida</taxon>
        <taxon>Poales</taxon>
        <taxon>Poaceae</taxon>
        <taxon>PACMAD clade</taxon>
        <taxon>Arundinoideae</taxon>
        <taxon>Arundineae</taxon>
        <taxon>Arundo</taxon>
    </lineage>
</organism>
<name>A0A0A9GG23_ARUDO</name>
<feature type="compositionally biased region" description="Basic residues" evidence="1">
    <location>
        <begin position="31"/>
        <end position="46"/>
    </location>
</feature>
<sequence length="46" mass="5130">MAITGSTNAPIDTHKSNLCKPTSQSSSAASCRRRCGRQRRHHQFNM</sequence>
<feature type="region of interest" description="Disordered" evidence="1">
    <location>
        <begin position="1"/>
        <end position="46"/>
    </location>
</feature>